<feature type="compositionally biased region" description="Polar residues" evidence="1">
    <location>
        <begin position="173"/>
        <end position="189"/>
    </location>
</feature>
<name>A0AAD5C2E9_AMBAR</name>
<dbReference type="PANTHER" id="PTHR33709">
    <property type="entry name" value="OSJNBA0035M09.9 PROTEIN"/>
    <property type="match status" value="1"/>
</dbReference>
<evidence type="ECO:0000313" key="3">
    <source>
        <dbReference type="EMBL" id="KAI7733755.1"/>
    </source>
</evidence>
<accession>A0AAD5C2E9</accession>
<dbReference type="AlphaFoldDB" id="A0AAD5C2E9"/>
<dbReference type="PANTHER" id="PTHR33709:SF34">
    <property type="entry name" value="UBIQUITIN-SPECIFIC PROTEASE FAMILY C19-RELATED PROTEIN"/>
    <property type="match status" value="1"/>
</dbReference>
<evidence type="ECO:0000256" key="1">
    <source>
        <dbReference type="SAM" id="MobiDB-lite"/>
    </source>
</evidence>
<feature type="compositionally biased region" description="Low complexity" evidence="1">
    <location>
        <begin position="146"/>
        <end position="160"/>
    </location>
</feature>
<sequence length="569" mass="61524">WIIHRNKSLVISVLVTTISTRVKIFFTNEFADHISSVEQWFVRRPEPPKEKAPTMSSTAVPYTGGDIKKSGELGKMFEGSRKSGQLTSGPLRTGSMGGGSTSHSGQISSHSMNRMSSLSGSVTGSGSMKKTSSGPLNKHGEPIRKSYSSQSQGLTSSSRQNSGPLPPVLSATGLITSGPISSGPLNSSGAPRKSSGPLDASGSIKSRTTSMVKNHAVTHLNQEVFILAAVGNPVLLIVVGVLFTIVSLPFVWNVYRGRKAVIKFISEYPEAELRTAKDGQFVKVSGVVTCGNVPLESSFQRVPRCVYTSTRLYEYRGWDSKAANPSHQRFTWGLRSVERHVVDFYISDFQSGLRALVKTGYGARVTPYVEESVVIDINQSNKDASPQFIRWLTERNLSSDDRMMQLKEGYIKEGSSVSVMGIVQRHDNVLMIVPPAEPVPTGCQWTTCMLPASLDGIVLRCDDSSNPDVIPECDDFGVVITARSYRKAPGSKSMAPGGNVYEDVTESCADYGVKSSHRSCGSAGGRVGTVSNSGVHDLLKCPMRVTVMCPPIHQRQVSNPKSLLAANRR</sequence>
<comment type="caution">
    <text evidence="3">The sequence shown here is derived from an EMBL/GenBank/DDBJ whole genome shotgun (WGS) entry which is preliminary data.</text>
</comment>
<dbReference type="InterPro" id="IPR040339">
    <property type="entry name" value="At1g16860-like"/>
</dbReference>
<dbReference type="Proteomes" id="UP001206925">
    <property type="component" value="Unassembled WGS sequence"/>
</dbReference>
<protein>
    <submittedName>
        <fullName evidence="3">Uncharacterized protein</fullName>
    </submittedName>
</protein>
<keyword evidence="2" id="KW-1133">Transmembrane helix</keyword>
<organism evidence="3 4">
    <name type="scientific">Ambrosia artemisiifolia</name>
    <name type="common">Common ragweed</name>
    <dbReference type="NCBI Taxonomy" id="4212"/>
    <lineage>
        <taxon>Eukaryota</taxon>
        <taxon>Viridiplantae</taxon>
        <taxon>Streptophyta</taxon>
        <taxon>Embryophyta</taxon>
        <taxon>Tracheophyta</taxon>
        <taxon>Spermatophyta</taxon>
        <taxon>Magnoliopsida</taxon>
        <taxon>eudicotyledons</taxon>
        <taxon>Gunneridae</taxon>
        <taxon>Pentapetalae</taxon>
        <taxon>asterids</taxon>
        <taxon>campanulids</taxon>
        <taxon>Asterales</taxon>
        <taxon>Asteraceae</taxon>
        <taxon>Asteroideae</taxon>
        <taxon>Heliantheae alliance</taxon>
        <taxon>Heliantheae</taxon>
        <taxon>Ambrosia</taxon>
    </lineage>
</organism>
<feature type="transmembrane region" description="Helical" evidence="2">
    <location>
        <begin position="234"/>
        <end position="255"/>
    </location>
</feature>
<feature type="compositionally biased region" description="Low complexity" evidence="1">
    <location>
        <begin position="101"/>
        <end position="134"/>
    </location>
</feature>
<keyword evidence="4" id="KW-1185">Reference proteome</keyword>
<reference evidence="3" key="1">
    <citation type="submission" date="2022-06" db="EMBL/GenBank/DDBJ databases">
        <title>Uncovering the hologenomic basis of an extraordinary plant invasion.</title>
        <authorList>
            <person name="Bieker V.C."/>
            <person name="Martin M.D."/>
            <person name="Gilbert T."/>
            <person name="Hodgins K."/>
            <person name="Battlay P."/>
            <person name="Petersen B."/>
            <person name="Wilson J."/>
        </authorList>
    </citation>
    <scope>NUCLEOTIDE SEQUENCE</scope>
    <source>
        <strain evidence="3">AA19_3_7</strain>
        <tissue evidence="3">Leaf</tissue>
    </source>
</reference>
<keyword evidence="2" id="KW-0472">Membrane</keyword>
<evidence type="ECO:0000256" key="2">
    <source>
        <dbReference type="SAM" id="Phobius"/>
    </source>
</evidence>
<gene>
    <name evidence="3" type="ORF">M8C21_014020</name>
</gene>
<feature type="non-terminal residue" evidence="3">
    <location>
        <position position="569"/>
    </location>
</feature>
<keyword evidence="2" id="KW-0812">Transmembrane</keyword>
<evidence type="ECO:0000313" key="4">
    <source>
        <dbReference type="Proteomes" id="UP001206925"/>
    </source>
</evidence>
<feature type="region of interest" description="Disordered" evidence="1">
    <location>
        <begin position="46"/>
        <end position="204"/>
    </location>
</feature>
<proteinExistence type="predicted"/>
<dbReference type="EMBL" id="JAMZMK010009911">
    <property type="protein sequence ID" value="KAI7733755.1"/>
    <property type="molecule type" value="Genomic_DNA"/>
</dbReference>